<keyword evidence="8" id="KW-0614">Plasmid</keyword>
<comment type="similarity">
    <text evidence="1">Belongs to the TrbE/VirB4 family.</text>
</comment>
<dbReference type="EMBL" id="CP102775">
    <property type="protein sequence ID" value="UZF90065.1"/>
    <property type="molecule type" value="Genomic_DNA"/>
</dbReference>
<feature type="domain" description="CagE TrbE VirB component of type IV transporter system central" evidence="6">
    <location>
        <begin position="190"/>
        <end position="394"/>
    </location>
</feature>
<name>A0A9E8A9N7_9HYPH</name>
<evidence type="ECO:0000256" key="5">
    <source>
        <dbReference type="ARBA" id="ARBA00023635"/>
    </source>
</evidence>
<dbReference type="Pfam" id="PF19044">
    <property type="entry name" value="P-loop_TraG"/>
    <property type="match status" value="1"/>
</dbReference>
<evidence type="ECO:0000256" key="3">
    <source>
        <dbReference type="ARBA" id="ARBA00022840"/>
    </source>
</evidence>
<reference evidence="8" key="1">
    <citation type="submission" date="2022-08" db="EMBL/GenBank/DDBJ databases">
        <title>Complete Genome Sequences of 2 Bosea sp. soil isolates.</title>
        <authorList>
            <person name="Alvarez Arevalo M."/>
            <person name="Sterndorff E.B."/>
            <person name="Faurdal D."/>
            <person name="Joergensen T.S."/>
            <person name="Weber T."/>
        </authorList>
    </citation>
    <scope>NUCLEOTIDE SEQUENCE</scope>
    <source>
        <strain evidence="8">NBC_00436</strain>
        <plasmid evidence="8">pNBC436</plasmid>
    </source>
</reference>
<dbReference type="Gene3D" id="3.40.50.300">
    <property type="entry name" value="P-loop containing nucleotide triphosphate hydrolases"/>
    <property type="match status" value="1"/>
</dbReference>
<evidence type="ECO:0000259" key="7">
    <source>
        <dbReference type="Pfam" id="PF19044"/>
    </source>
</evidence>
<dbReference type="NCBIfam" id="TIGR00929">
    <property type="entry name" value="VirB4_CagE"/>
    <property type="match status" value="1"/>
</dbReference>
<dbReference type="InterPro" id="IPR027417">
    <property type="entry name" value="P-loop_NTPase"/>
</dbReference>
<evidence type="ECO:0000259" key="6">
    <source>
        <dbReference type="Pfam" id="PF03135"/>
    </source>
</evidence>
<keyword evidence="3" id="KW-0067">ATP-binding</keyword>
<dbReference type="GO" id="GO:0005524">
    <property type="term" value="F:ATP binding"/>
    <property type="evidence" value="ECO:0007669"/>
    <property type="project" value="UniProtKB-KW"/>
</dbReference>
<evidence type="ECO:0000313" key="8">
    <source>
        <dbReference type="EMBL" id="UZF90065.1"/>
    </source>
</evidence>
<protein>
    <recommendedName>
        <fullName evidence="5">Type IV secretion system protein virB4</fullName>
    </recommendedName>
</protein>
<proteinExistence type="inferred from homology"/>
<dbReference type="SUPFAM" id="SSF52540">
    <property type="entry name" value="P-loop containing nucleoside triphosphate hydrolases"/>
    <property type="match status" value="1"/>
</dbReference>
<dbReference type="InterPro" id="IPR043964">
    <property type="entry name" value="P-loop_TraG"/>
</dbReference>
<keyword evidence="4" id="KW-0843">Virulence</keyword>
<accession>A0A9E8A9N7</accession>
<dbReference type="InterPro" id="IPR004346">
    <property type="entry name" value="CagE_TrbE_VirB"/>
</dbReference>
<geneLocation type="plasmid" evidence="8">
    <name>pNBC436</name>
</geneLocation>
<dbReference type="InterPro" id="IPR051162">
    <property type="entry name" value="T4SS_component"/>
</dbReference>
<organism evidence="8">
    <name type="scientific">Bosea sp. NBC_00436</name>
    <dbReference type="NCBI Taxonomy" id="2969620"/>
    <lineage>
        <taxon>Bacteria</taxon>
        <taxon>Pseudomonadati</taxon>
        <taxon>Pseudomonadota</taxon>
        <taxon>Alphaproteobacteria</taxon>
        <taxon>Hyphomicrobiales</taxon>
        <taxon>Boseaceae</taxon>
        <taxon>Bosea</taxon>
    </lineage>
</organism>
<gene>
    <name evidence="8" type="ORF">NWE54_27650</name>
</gene>
<dbReference type="PANTHER" id="PTHR30121">
    <property type="entry name" value="UNCHARACTERIZED PROTEIN YJGR-RELATED"/>
    <property type="match status" value="1"/>
</dbReference>
<dbReference type="InterPro" id="IPR018145">
    <property type="entry name" value="CagE_TrbE_VirB_cntrl_dom"/>
</dbReference>
<sequence length="802" mass="89739">MAIARALRDELSFGAVSRRENPVAAHIPYSRHVSDETIRTDDGMLMSFLHLSGFCFETADISEVNSRLLGRNDLLRALGSSRYALYTHIVRREVKPAITSTFDNDFCRELDERYTAGLRQRRMFVNDIYLTVVRRELQGSVGTVDVVLRKLFGRQDADGRSLSEEQAVNELSDVMTAMRETLQAYGARVLRVVDRDGVWHSEPLEFLVQLVNGGMPRPMALPRMKLAEALSTKRLFFGRNAVEIRGASPDDTRFGAMISVSEYPALTGPGMLNSMLRVPHEFIVTQSFAIIDKPIAMTQIDRVGRQIEMSDEAGSVVAEHLSDARDELLSSESIYGHHHLSVLCLGRDMEEVTKCVTDCGTALTDVSAIWVREDLNCEPAFWAQLPGNASYIARSSMISSKNMAGFSSLHNYPSGQASGTHWGTPIAVLETTSQTAYFFNFHVRDLGNFTVTGPSGSGKTVFLGFISAQAQRVQPRPKLVLVDKDRGLEIFVRALGGQYEVLRAGEPTGFNPLRLSDNGANREFLFQLFSFMLRRADGIGHSTREEQVIRNAITQVLTAPPEGRTLDEFAELLRGAMRAGDDDLYARLQPWIREDQRGWLFNNAEDTFSMSSIFGFDMTSVLDDPVNRTAALMYIFHRLDELLDGQPVMIFLDEGWRLLDDEVFSYFIKDKLKTIRKQNGVVGFGTQSAADIVNSRLAHTLIEQSATNIFFPNPKADEASYGGAFRLSAREVRWIRTTPAESRSFLIKHDQDSVIARLNLRGMPELIKVLSGRTETVAELDALRARVGDDPQAWLPVFMGRD</sequence>
<evidence type="ECO:0000256" key="4">
    <source>
        <dbReference type="ARBA" id="ARBA00023026"/>
    </source>
</evidence>
<dbReference type="AlphaFoldDB" id="A0A9E8A9N7"/>
<dbReference type="Pfam" id="PF03135">
    <property type="entry name" value="CagE_TrbE_VirB"/>
    <property type="match status" value="1"/>
</dbReference>
<feature type="domain" description="TraG P-loop" evidence="7">
    <location>
        <begin position="448"/>
        <end position="711"/>
    </location>
</feature>
<evidence type="ECO:0000256" key="2">
    <source>
        <dbReference type="ARBA" id="ARBA00022741"/>
    </source>
</evidence>
<evidence type="ECO:0000256" key="1">
    <source>
        <dbReference type="ARBA" id="ARBA00006512"/>
    </source>
</evidence>
<keyword evidence="2" id="KW-0547">Nucleotide-binding</keyword>
<dbReference type="PANTHER" id="PTHR30121:SF12">
    <property type="entry name" value="TYPE IV SECRETION SYSTEM PROTEIN CAGE"/>
    <property type="match status" value="1"/>
</dbReference>